<reference evidence="1 2" key="1">
    <citation type="journal article" date="2016" name="Nat. Commun.">
        <title>Thousands of microbial genomes shed light on interconnected biogeochemical processes in an aquifer system.</title>
        <authorList>
            <person name="Anantharaman K."/>
            <person name="Brown C.T."/>
            <person name="Hug L.A."/>
            <person name="Sharon I."/>
            <person name="Castelle C.J."/>
            <person name="Probst A.J."/>
            <person name="Thomas B.C."/>
            <person name="Singh A."/>
            <person name="Wilkins M.J."/>
            <person name="Karaoz U."/>
            <person name="Brodie E.L."/>
            <person name="Williams K.H."/>
            <person name="Hubbard S.S."/>
            <person name="Banfield J.F."/>
        </authorList>
    </citation>
    <scope>NUCLEOTIDE SEQUENCE [LARGE SCALE GENOMIC DNA]</scope>
</reference>
<accession>A0A1G2T3L6</accession>
<dbReference type="InterPro" id="IPR043755">
    <property type="entry name" value="DUF5701"/>
</dbReference>
<protein>
    <submittedName>
        <fullName evidence="1">Uncharacterized protein</fullName>
    </submittedName>
</protein>
<proteinExistence type="predicted"/>
<evidence type="ECO:0000313" key="1">
    <source>
        <dbReference type="EMBL" id="OHA91722.1"/>
    </source>
</evidence>
<dbReference type="AlphaFoldDB" id="A0A1G2T3L6"/>
<organism evidence="1 2">
    <name type="scientific">Candidatus Zambryskibacteria bacterium RIFCSPHIGHO2_01_FULL_49_18</name>
    <dbReference type="NCBI Taxonomy" id="1802740"/>
    <lineage>
        <taxon>Bacteria</taxon>
        <taxon>Candidatus Zambryskiibacteriota</taxon>
    </lineage>
</organism>
<dbReference type="EMBL" id="MHVJ01000010">
    <property type="protein sequence ID" value="OHA91722.1"/>
    <property type="molecule type" value="Genomic_DNA"/>
</dbReference>
<name>A0A1G2T3L6_9BACT</name>
<dbReference type="Pfam" id="PF18959">
    <property type="entry name" value="DUF5701"/>
    <property type="match status" value="1"/>
</dbReference>
<evidence type="ECO:0000313" key="2">
    <source>
        <dbReference type="Proteomes" id="UP000178612"/>
    </source>
</evidence>
<comment type="caution">
    <text evidence="1">The sequence shown here is derived from an EMBL/GenBank/DDBJ whole genome shotgun (WGS) entry which is preliminary data.</text>
</comment>
<gene>
    <name evidence="1" type="ORF">A2758_00030</name>
</gene>
<sequence>MEELEGQFEDQVQRFVDLGFPKAAGISEEAFRSRLEPLREKLEELVGREFPAGHIPFIVVPREKLLALEKEIPLMEVYGKKGFTTLNLSELKTADGVEIPESLAYLALDVENGKAMLGRIPDEAVKQFKKEGRSPLTAEEGVAIILQHPEILKDHYMDLPGSRHDDGKVASLWLSGGEPKLRWSWAGYSGAWGSASCGEDRIGA</sequence>
<dbReference type="Proteomes" id="UP000178612">
    <property type="component" value="Unassembled WGS sequence"/>
</dbReference>